<feature type="compositionally biased region" description="Basic residues" evidence="1">
    <location>
        <begin position="625"/>
        <end position="634"/>
    </location>
</feature>
<dbReference type="STRING" id="1077348.A0A2G8RTN5"/>
<comment type="caution">
    <text evidence="2">The sequence shown here is derived from an EMBL/GenBank/DDBJ whole genome shotgun (WGS) entry which is preliminary data.</text>
</comment>
<feature type="region of interest" description="Disordered" evidence="1">
    <location>
        <begin position="706"/>
        <end position="727"/>
    </location>
</feature>
<feature type="compositionally biased region" description="Polar residues" evidence="1">
    <location>
        <begin position="383"/>
        <end position="393"/>
    </location>
</feature>
<dbReference type="OrthoDB" id="3168838at2759"/>
<feature type="region of interest" description="Disordered" evidence="1">
    <location>
        <begin position="266"/>
        <end position="288"/>
    </location>
</feature>
<feature type="compositionally biased region" description="Polar residues" evidence="1">
    <location>
        <begin position="477"/>
        <end position="502"/>
    </location>
</feature>
<organism evidence="2 3">
    <name type="scientific">Ganoderma sinense ZZ0214-1</name>
    <dbReference type="NCBI Taxonomy" id="1077348"/>
    <lineage>
        <taxon>Eukaryota</taxon>
        <taxon>Fungi</taxon>
        <taxon>Dikarya</taxon>
        <taxon>Basidiomycota</taxon>
        <taxon>Agaricomycotina</taxon>
        <taxon>Agaricomycetes</taxon>
        <taxon>Polyporales</taxon>
        <taxon>Polyporaceae</taxon>
        <taxon>Ganoderma</taxon>
    </lineage>
</organism>
<feature type="compositionally biased region" description="Basic and acidic residues" evidence="1">
    <location>
        <begin position="713"/>
        <end position="727"/>
    </location>
</feature>
<accession>A0A2G8RTN5</accession>
<feature type="region of interest" description="Disordered" evidence="1">
    <location>
        <begin position="368"/>
        <end position="437"/>
    </location>
</feature>
<dbReference type="EMBL" id="AYKW01000056">
    <property type="protein sequence ID" value="PIL24882.1"/>
    <property type="molecule type" value="Genomic_DNA"/>
</dbReference>
<feature type="compositionally biased region" description="Polar residues" evidence="1">
    <location>
        <begin position="543"/>
        <end position="552"/>
    </location>
</feature>
<name>A0A2G8RTN5_9APHY</name>
<gene>
    <name evidence="2" type="ORF">GSI_12769</name>
</gene>
<feature type="compositionally biased region" description="Basic and acidic residues" evidence="1">
    <location>
        <begin position="635"/>
        <end position="646"/>
    </location>
</feature>
<feature type="region of interest" description="Disordered" evidence="1">
    <location>
        <begin position="208"/>
        <end position="232"/>
    </location>
</feature>
<sequence>MGFLKRFLSLGSSKSRKNKKKQAAATPRVDGEGRILADQLPHDVDSNANKLLRSSSTKFSVMSAIDYTNLPPLPPLPHSVNDLLATPPLTPTPSLVTVATTPGLSRSGTYLVKVHGRTTHSRTEFPRANPPSSPTRPRRRQAPATPEPVDPDPSDDEDDEEPHQQPRLKAVNFTPKDTSRLYKLRRDPSVASLLDLYDDHGCLDSHIFANDPPSPAPTSSATEGRAPRPRTGSTFRQLLGAEATFAVNNTTEGDLSWAERFLDEQLGDDSSLPSPTTPNLETPKDTLFPDTLFEPRVATHDITFSSLDPDSSANNPAISSMEVEVSEEEVKDVPVIEVVSDPTPLLPDPKTPQRASEVFGFLSRRNTLTVKERDLPPPPQAITPDTTGNSTQAPPDDFLHPHDTSLGENTDAAHSANTSHSSTQLTSSDTNSTTSHAQIQTATMTKLSTAFAASTTSLNLLINADSAKESESDPANEITSNHTGTAHVTSHTTGSSLSTANSAKVPPSRIPRGPRPRPHSICRHGMPSPEDLVDASAHIDSQPGPSRSSDNVASKHAEVPAHPREAFTNIPQRQHRRATSRSSGRDVDAFLEDATPAFLKGPYPSSSSSGPSTSSSVPHEPATKHGPRPPRKRSTRPEHVARDKENTPSPPASLSKASHRAFDSHGPSAVPLMQTPVRARILAEPPSPASSSELSPVARNMMSDLRQQRMRARQVERRRGVWVAVHE</sequence>
<dbReference type="AlphaFoldDB" id="A0A2G8RTN5"/>
<protein>
    <submittedName>
        <fullName evidence="2">Uncharacterized protein</fullName>
    </submittedName>
</protein>
<feature type="compositionally biased region" description="Acidic residues" evidence="1">
    <location>
        <begin position="149"/>
        <end position="161"/>
    </location>
</feature>
<evidence type="ECO:0000313" key="3">
    <source>
        <dbReference type="Proteomes" id="UP000230002"/>
    </source>
</evidence>
<keyword evidence="3" id="KW-1185">Reference proteome</keyword>
<feature type="compositionally biased region" description="Polar residues" evidence="1">
    <location>
        <begin position="271"/>
        <end position="280"/>
    </location>
</feature>
<feature type="compositionally biased region" description="Low complexity" evidence="1">
    <location>
        <begin position="602"/>
        <end position="618"/>
    </location>
</feature>
<evidence type="ECO:0000256" key="1">
    <source>
        <dbReference type="SAM" id="MobiDB-lite"/>
    </source>
</evidence>
<feature type="compositionally biased region" description="Low complexity" evidence="1">
    <location>
        <begin position="412"/>
        <end position="423"/>
    </location>
</feature>
<feature type="region of interest" description="Disordered" evidence="1">
    <location>
        <begin position="116"/>
        <end position="174"/>
    </location>
</feature>
<dbReference type="Proteomes" id="UP000230002">
    <property type="component" value="Unassembled WGS sequence"/>
</dbReference>
<feature type="region of interest" description="Disordered" evidence="1">
    <location>
        <begin position="12"/>
        <end position="31"/>
    </location>
</feature>
<reference evidence="2 3" key="1">
    <citation type="journal article" date="2015" name="Sci. Rep.">
        <title>Chromosome-level genome map provides insights into diverse defense mechanisms in the medicinal fungus Ganoderma sinense.</title>
        <authorList>
            <person name="Zhu Y."/>
            <person name="Xu J."/>
            <person name="Sun C."/>
            <person name="Zhou S."/>
            <person name="Xu H."/>
            <person name="Nelson D.R."/>
            <person name="Qian J."/>
            <person name="Song J."/>
            <person name="Luo H."/>
            <person name="Xiang L."/>
            <person name="Li Y."/>
            <person name="Xu Z."/>
            <person name="Ji A."/>
            <person name="Wang L."/>
            <person name="Lu S."/>
            <person name="Hayward A."/>
            <person name="Sun W."/>
            <person name="Li X."/>
            <person name="Schwartz D.C."/>
            <person name="Wang Y."/>
            <person name="Chen S."/>
        </authorList>
    </citation>
    <scope>NUCLEOTIDE SEQUENCE [LARGE SCALE GENOMIC DNA]</scope>
    <source>
        <strain evidence="2 3">ZZ0214-1</strain>
    </source>
</reference>
<proteinExistence type="predicted"/>
<feature type="compositionally biased region" description="Basic and acidic residues" evidence="1">
    <location>
        <begin position="553"/>
        <end position="565"/>
    </location>
</feature>
<feature type="compositionally biased region" description="Polar residues" evidence="1">
    <location>
        <begin position="424"/>
        <end position="437"/>
    </location>
</feature>
<feature type="region of interest" description="Disordered" evidence="1">
    <location>
        <begin position="468"/>
        <end position="671"/>
    </location>
</feature>
<feature type="compositionally biased region" description="Basic residues" evidence="1">
    <location>
        <begin position="512"/>
        <end position="522"/>
    </location>
</feature>
<evidence type="ECO:0000313" key="2">
    <source>
        <dbReference type="EMBL" id="PIL24882.1"/>
    </source>
</evidence>